<accession>A0A8S0W3U2</accession>
<evidence type="ECO:0000313" key="2">
    <source>
        <dbReference type="Proteomes" id="UP000467700"/>
    </source>
</evidence>
<name>A0A8S0W3U2_CYCAE</name>
<proteinExistence type="predicted"/>
<keyword evidence="2" id="KW-1185">Reference proteome</keyword>
<reference evidence="1 2" key="1">
    <citation type="submission" date="2020-01" db="EMBL/GenBank/DDBJ databases">
        <authorList>
            <person name="Gupta K D."/>
        </authorList>
    </citation>
    <scope>NUCLEOTIDE SEQUENCE [LARGE SCALE GENOMIC DNA]</scope>
</reference>
<dbReference type="Proteomes" id="UP000467700">
    <property type="component" value="Unassembled WGS sequence"/>
</dbReference>
<protein>
    <submittedName>
        <fullName evidence="1">Uncharacterized protein</fullName>
    </submittedName>
</protein>
<dbReference type="AlphaFoldDB" id="A0A8S0W3U2"/>
<comment type="caution">
    <text evidence="1">The sequence shown here is derived from an EMBL/GenBank/DDBJ whole genome shotgun (WGS) entry which is preliminary data.</text>
</comment>
<sequence length="219" mass="23551">MLECRLVIIAQLRIGGLNIKFSLPLRQQACSNSSLKHAIPGSHYLNLVASERPTSHRPIHIPPGIEMKLFAFTKYAFVVAVLATMGNAGPTPATESEGTPATFITSNTEFDHWLATTEANITWVGGKAPNPLAPRSASDTTVAYCNELVDGRCQGYCNVFTGSGVCINTPFAITCIYASNNVFWCDNLECTGSCAFTANCHRIPGGFCYTPNANSINIP</sequence>
<evidence type="ECO:0000313" key="1">
    <source>
        <dbReference type="EMBL" id="CAA7261334.1"/>
    </source>
</evidence>
<organism evidence="1 2">
    <name type="scientific">Cyclocybe aegerita</name>
    <name type="common">Black poplar mushroom</name>
    <name type="synonym">Agrocybe aegerita</name>
    <dbReference type="NCBI Taxonomy" id="1973307"/>
    <lineage>
        <taxon>Eukaryota</taxon>
        <taxon>Fungi</taxon>
        <taxon>Dikarya</taxon>
        <taxon>Basidiomycota</taxon>
        <taxon>Agaricomycotina</taxon>
        <taxon>Agaricomycetes</taxon>
        <taxon>Agaricomycetidae</taxon>
        <taxon>Agaricales</taxon>
        <taxon>Agaricineae</taxon>
        <taxon>Bolbitiaceae</taxon>
        <taxon>Cyclocybe</taxon>
    </lineage>
</organism>
<gene>
    <name evidence="1" type="ORF">AAE3_LOCUS3570</name>
</gene>
<dbReference type="EMBL" id="CACVBS010000032">
    <property type="protein sequence ID" value="CAA7261334.1"/>
    <property type="molecule type" value="Genomic_DNA"/>
</dbReference>